<name>A0A931G369_9ACTN</name>
<reference evidence="2" key="1">
    <citation type="submission" date="2020-11" db="EMBL/GenBank/DDBJ databases">
        <title>Isolation and identification of active actinomycetes.</title>
        <authorList>
            <person name="Sun X."/>
        </authorList>
    </citation>
    <scope>NUCLEOTIDE SEQUENCE</scope>
    <source>
        <strain evidence="2">NEAU-A11</strain>
    </source>
</reference>
<dbReference type="PANTHER" id="PTHR34512">
    <property type="entry name" value="CELL SURFACE PROTEIN"/>
    <property type="match status" value="1"/>
</dbReference>
<feature type="domain" description="Pyrrolo-quinoline quinone repeat" evidence="1">
    <location>
        <begin position="145"/>
        <end position="228"/>
    </location>
</feature>
<dbReference type="Gene3D" id="2.130.10.10">
    <property type="entry name" value="YVTN repeat-like/Quinoprotein amine dehydrogenase"/>
    <property type="match status" value="2"/>
</dbReference>
<dbReference type="InterPro" id="IPR011047">
    <property type="entry name" value="Quinoprotein_ADH-like_sf"/>
</dbReference>
<feature type="domain" description="Pyrrolo-quinoline quinone repeat" evidence="1">
    <location>
        <begin position="234"/>
        <end position="311"/>
    </location>
</feature>
<accession>A0A931G369</accession>
<evidence type="ECO:0000259" key="1">
    <source>
        <dbReference type="Pfam" id="PF13360"/>
    </source>
</evidence>
<dbReference type="InterPro" id="IPR015943">
    <property type="entry name" value="WD40/YVTN_repeat-like_dom_sf"/>
</dbReference>
<comment type="caution">
    <text evidence="2">The sequence shown here is derived from an EMBL/GenBank/DDBJ whole genome shotgun (WGS) entry which is preliminary data.</text>
</comment>
<evidence type="ECO:0000313" key="2">
    <source>
        <dbReference type="EMBL" id="MBG0568920.1"/>
    </source>
</evidence>
<dbReference type="PANTHER" id="PTHR34512:SF30">
    <property type="entry name" value="OUTER MEMBRANE PROTEIN ASSEMBLY FACTOR BAMB"/>
    <property type="match status" value="1"/>
</dbReference>
<dbReference type="AlphaFoldDB" id="A0A931G369"/>
<gene>
    <name evidence="2" type="ORF">I4J89_46655</name>
</gene>
<protein>
    <submittedName>
        <fullName evidence="2">PQQ-binding-like beta-propeller repeat protein</fullName>
    </submittedName>
</protein>
<keyword evidence="3" id="KW-1185">Reference proteome</keyword>
<dbReference type="Pfam" id="PF13360">
    <property type="entry name" value="PQQ_2"/>
    <property type="match status" value="3"/>
</dbReference>
<dbReference type="InterPro" id="IPR002372">
    <property type="entry name" value="PQQ_rpt_dom"/>
</dbReference>
<evidence type="ECO:0000313" key="3">
    <source>
        <dbReference type="Proteomes" id="UP000598146"/>
    </source>
</evidence>
<sequence length="318" mass="33710">MRKRWEIPTHGGPDCEIGREPLVSGGNVYTSDPGGVGAYDPGSGVRRWHAALPRRGVSRMAVGDGKLVTLTYACDGQGSYLNAFQSSTGARLWEVPLGGPAQDMVVDRGVVVVDTRPDYALSTTAYRLTDGHRSWRLTGTRGDGLLSAGGRLLLRTEGQGSRAVAVGTGATLWQTPENWYAVGSDPAGTRFYVGGAGGGLTAVDAATGVPIWKSAWPSPSVTADEERVYFPRHRSVVCLDARTGRKLWSVHLPDAAGQPVRAGSLLYSPSGMDSPLRITDAATGRGLRGGMPSDQHYPPTVAGGRLFLTDGARLRAYF</sequence>
<dbReference type="EMBL" id="JADQTO010000048">
    <property type="protein sequence ID" value="MBG0568920.1"/>
    <property type="molecule type" value="Genomic_DNA"/>
</dbReference>
<organism evidence="2 3">
    <name type="scientific">Actinoplanes aureus</name>
    <dbReference type="NCBI Taxonomy" id="2792083"/>
    <lineage>
        <taxon>Bacteria</taxon>
        <taxon>Bacillati</taxon>
        <taxon>Actinomycetota</taxon>
        <taxon>Actinomycetes</taxon>
        <taxon>Micromonosporales</taxon>
        <taxon>Micromonosporaceae</taxon>
        <taxon>Actinoplanes</taxon>
    </lineage>
</organism>
<dbReference type="Proteomes" id="UP000598146">
    <property type="component" value="Unassembled WGS sequence"/>
</dbReference>
<feature type="domain" description="Pyrrolo-quinoline quinone repeat" evidence="1">
    <location>
        <begin position="34"/>
        <end position="140"/>
    </location>
</feature>
<dbReference type="SUPFAM" id="SSF50998">
    <property type="entry name" value="Quinoprotein alcohol dehydrogenase-like"/>
    <property type="match status" value="1"/>
</dbReference>
<proteinExistence type="predicted"/>